<organism evidence="2 3">
    <name type="scientific">Podospora pseudopauciseta</name>
    <dbReference type="NCBI Taxonomy" id="2093780"/>
    <lineage>
        <taxon>Eukaryota</taxon>
        <taxon>Fungi</taxon>
        <taxon>Dikarya</taxon>
        <taxon>Ascomycota</taxon>
        <taxon>Pezizomycotina</taxon>
        <taxon>Sordariomycetes</taxon>
        <taxon>Sordariomycetidae</taxon>
        <taxon>Sordariales</taxon>
        <taxon>Podosporaceae</taxon>
        <taxon>Podospora</taxon>
    </lineage>
</organism>
<keyword evidence="3" id="KW-1185">Reference proteome</keyword>
<sequence length="110" mass="12131">MLAFCTARKPQPKIILLTSWIVSNGPGEAQFTFHLLGGLPVCFSVLEASWLAFTFFTPPPLAIRTGPFLFDVRRRLSLGNNDQNHTRSPSTLSGRVSLSQDGDRHDKSSS</sequence>
<protein>
    <submittedName>
        <fullName evidence="2">Uncharacterized protein</fullName>
    </submittedName>
</protein>
<evidence type="ECO:0000256" key="1">
    <source>
        <dbReference type="SAM" id="MobiDB-lite"/>
    </source>
</evidence>
<feature type="compositionally biased region" description="Polar residues" evidence="1">
    <location>
        <begin position="79"/>
        <end position="100"/>
    </location>
</feature>
<comment type="caution">
    <text evidence="2">The sequence shown here is derived from an EMBL/GenBank/DDBJ whole genome shotgun (WGS) entry which is preliminary data.</text>
</comment>
<evidence type="ECO:0000313" key="3">
    <source>
        <dbReference type="Proteomes" id="UP001326199"/>
    </source>
</evidence>
<reference evidence="2 3" key="1">
    <citation type="journal article" date="2023" name="bioRxiv">
        <title>High-quality genome assemblies of four members of thePodospora anserinaspecies complex.</title>
        <authorList>
            <person name="Ament-Velasquez S.L."/>
            <person name="Vogan A.A."/>
            <person name="Wallerman O."/>
            <person name="Hartmann F."/>
            <person name="Gautier V."/>
            <person name="Silar P."/>
            <person name="Giraud T."/>
            <person name="Johannesson H."/>
        </authorList>
    </citation>
    <scope>NUCLEOTIDE SEQUENCE [LARGE SCALE GENOMIC DNA]</scope>
    <source>
        <strain evidence="2 3">CBS 411.78</strain>
    </source>
</reference>
<name>A0ABR0HQ87_9PEZI</name>
<proteinExistence type="predicted"/>
<gene>
    <name evidence="2" type="ORF">QC763_0041250</name>
</gene>
<dbReference type="Proteomes" id="UP001326199">
    <property type="component" value="Unassembled WGS sequence"/>
</dbReference>
<dbReference type="RefSeq" id="XP_062768958.1">
    <property type="nucleotide sequence ID" value="XM_062905635.1"/>
</dbReference>
<feature type="compositionally biased region" description="Basic and acidic residues" evidence="1">
    <location>
        <begin position="101"/>
        <end position="110"/>
    </location>
</feature>
<evidence type="ECO:0000313" key="2">
    <source>
        <dbReference type="EMBL" id="KAK4670288.1"/>
    </source>
</evidence>
<dbReference type="GeneID" id="87925645"/>
<accession>A0ABR0HQ87</accession>
<feature type="region of interest" description="Disordered" evidence="1">
    <location>
        <begin position="79"/>
        <end position="110"/>
    </location>
</feature>
<dbReference type="EMBL" id="JAFFHB010000002">
    <property type="protein sequence ID" value="KAK4670288.1"/>
    <property type="molecule type" value="Genomic_DNA"/>
</dbReference>